<reference evidence="1 2" key="1">
    <citation type="submission" date="2021-07" db="EMBL/GenBank/DDBJ databases">
        <title>Paenibacillus radiodurans sp. nov., isolated from the southeastern edge of Tengger Desert.</title>
        <authorList>
            <person name="Zhang G."/>
        </authorList>
    </citation>
    <scope>NUCLEOTIDE SEQUENCE [LARGE SCALE GENOMIC DNA]</scope>
    <source>
        <strain evidence="1 2">DT7-4</strain>
    </source>
</reference>
<keyword evidence="2" id="KW-1185">Reference proteome</keyword>
<organism evidence="1 2">
    <name type="scientific">Paenibacillus oenotherae</name>
    <dbReference type="NCBI Taxonomy" id="1435645"/>
    <lineage>
        <taxon>Bacteria</taxon>
        <taxon>Bacillati</taxon>
        <taxon>Bacillota</taxon>
        <taxon>Bacilli</taxon>
        <taxon>Bacillales</taxon>
        <taxon>Paenibacillaceae</taxon>
        <taxon>Paenibacillus</taxon>
    </lineage>
</organism>
<evidence type="ECO:0000313" key="1">
    <source>
        <dbReference type="EMBL" id="MBW7476346.1"/>
    </source>
</evidence>
<comment type="caution">
    <text evidence="1">The sequence shown here is derived from an EMBL/GenBank/DDBJ whole genome shotgun (WGS) entry which is preliminary data.</text>
</comment>
<protein>
    <submittedName>
        <fullName evidence="1">Uncharacterized protein</fullName>
    </submittedName>
</protein>
<name>A0ABS7D9U1_9BACL</name>
<dbReference type="Proteomes" id="UP000812277">
    <property type="component" value="Unassembled WGS sequence"/>
</dbReference>
<gene>
    <name evidence="1" type="ORF">K0T92_16555</name>
</gene>
<dbReference type="RefSeq" id="WP_219873584.1">
    <property type="nucleotide sequence ID" value="NZ_JAHZIJ010000012.1"/>
</dbReference>
<dbReference type="EMBL" id="JAHZIJ010000012">
    <property type="protein sequence ID" value="MBW7476346.1"/>
    <property type="molecule type" value="Genomic_DNA"/>
</dbReference>
<accession>A0ABS7D9U1</accession>
<evidence type="ECO:0000313" key="2">
    <source>
        <dbReference type="Proteomes" id="UP000812277"/>
    </source>
</evidence>
<proteinExistence type="predicted"/>
<sequence>MHRSRGLQVHRRRGLRAYRRRIDRLGVVVISSYAMFDAETDWERLRLAHKPANRHAFPLDFGNFEEKPARKQAF</sequence>